<dbReference type="GO" id="GO:0001164">
    <property type="term" value="F:RNA polymerase I core promoter sequence-specific DNA binding"/>
    <property type="evidence" value="ECO:0007669"/>
    <property type="project" value="InterPro"/>
</dbReference>
<organism evidence="12">
    <name type="scientific">Onchocerca flexuosa</name>
    <dbReference type="NCBI Taxonomy" id="387005"/>
    <lineage>
        <taxon>Eukaryota</taxon>
        <taxon>Metazoa</taxon>
        <taxon>Ecdysozoa</taxon>
        <taxon>Nematoda</taxon>
        <taxon>Chromadorea</taxon>
        <taxon>Rhabditida</taxon>
        <taxon>Spirurina</taxon>
        <taxon>Spiruromorpha</taxon>
        <taxon>Filarioidea</taxon>
        <taxon>Onchocercidae</taxon>
        <taxon>Onchocerca</taxon>
    </lineage>
</organism>
<sequence>MSKYCKNCGSAEFVPVDGFFYCAVCNTQSQVLREFDHDDEGAILMSATSTKIRQKKNKATKDEKEKKAEEVAVDEECHLPALKQDFPPYLGHAGLRLATFTKLLSHFSAMLIRDFGVPECVKWHVLSILQHYFQHFRTAFCKEELDEENPYCPLIKNEK</sequence>
<evidence type="ECO:0000256" key="8">
    <source>
        <dbReference type="ARBA" id="ARBA00023163"/>
    </source>
</evidence>
<keyword evidence="5" id="KW-0862">Zinc</keyword>
<keyword evidence="8" id="KW-0804">Transcription</keyword>
<dbReference type="Proteomes" id="UP000267606">
    <property type="component" value="Unassembled WGS sequence"/>
</dbReference>
<evidence type="ECO:0000256" key="5">
    <source>
        <dbReference type="ARBA" id="ARBA00022833"/>
    </source>
</evidence>
<evidence type="ECO:0000256" key="2">
    <source>
        <dbReference type="ARBA" id="ARBA00006899"/>
    </source>
</evidence>
<dbReference type="WBParaSite" id="OFLC_0000751501-mRNA-1">
    <property type="protein sequence ID" value="OFLC_0000751501-mRNA-1"/>
    <property type="gene ID" value="OFLC_0000751501"/>
</dbReference>
<dbReference type="PANTHER" id="PTHR31576">
    <property type="entry name" value="TATA BOX-BINDING PROTEIN-ASSOCIATED FACTOR RNA POLYMERASE I SUBUNIT B"/>
    <property type="match status" value="1"/>
</dbReference>
<evidence type="ECO:0000256" key="9">
    <source>
        <dbReference type="ARBA" id="ARBA00023242"/>
    </source>
</evidence>
<evidence type="ECO:0000256" key="1">
    <source>
        <dbReference type="ARBA" id="ARBA00004604"/>
    </source>
</evidence>
<evidence type="ECO:0000256" key="3">
    <source>
        <dbReference type="ARBA" id="ARBA00022723"/>
    </source>
</evidence>
<keyword evidence="11" id="KW-1185">Reference proteome</keyword>
<comment type="similarity">
    <text evidence="2">Belongs to the RRN7/TAF1B family.</text>
</comment>
<evidence type="ECO:0000256" key="6">
    <source>
        <dbReference type="ARBA" id="ARBA00023015"/>
    </source>
</evidence>
<dbReference type="GO" id="GO:0070860">
    <property type="term" value="C:RNA polymerase I core factor complex"/>
    <property type="evidence" value="ECO:0007669"/>
    <property type="project" value="InterPro"/>
</dbReference>
<reference evidence="10 11" key="2">
    <citation type="submission" date="2018-11" db="EMBL/GenBank/DDBJ databases">
        <authorList>
            <consortium name="Pathogen Informatics"/>
        </authorList>
    </citation>
    <scope>NUCLEOTIDE SEQUENCE [LARGE SCALE GENOMIC DNA]</scope>
</reference>
<keyword evidence="7" id="KW-0238">DNA-binding</keyword>
<evidence type="ECO:0000256" key="7">
    <source>
        <dbReference type="ARBA" id="ARBA00023125"/>
    </source>
</evidence>
<accession>A0A183HJ54</accession>
<dbReference type="GO" id="GO:0042790">
    <property type="term" value="P:nucleolar large rRNA transcription by RNA polymerase I"/>
    <property type="evidence" value="ECO:0007669"/>
    <property type="project" value="TreeGrafter"/>
</dbReference>
<comment type="subcellular location">
    <subcellularLocation>
        <location evidence="1">Nucleus</location>
        <location evidence="1">Nucleolus</location>
    </subcellularLocation>
</comment>
<evidence type="ECO:0000313" key="12">
    <source>
        <dbReference type="WBParaSite" id="OFLC_0000751501-mRNA-1"/>
    </source>
</evidence>
<dbReference type="PANTHER" id="PTHR31576:SF2">
    <property type="entry name" value="TATA BOX-BINDING PROTEIN-ASSOCIATED FACTOR RNA POLYMERASE I SUBUNIT B"/>
    <property type="match status" value="1"/>
</dbReference>
<gene>
    <name evidence="10" type="ORF">OFLC_LOCUS7516</name>
</gene>
<evidence type="ECO:0000313" key="11">
    <source>
        <dbReference type="Proteomes" id="UP000267606"/>
    </source>
</evidence>
<dbReference type="EMBL" id="UZAJ01007901">
    <property type="protein sequence ID" value="VDO51342.1"/>
    <property type="molecule type" value="Genomic_DNA"/>
</dbReference>
<keyword evidence="9" id="KW-0539">Nucleus</keyword>
<keyword evidence="4" id="KW-0863">Zinc-finger</keyword>
<evidence type="ECO:0000256" key="4">
    <source>
        <dbReference type="ARBA" id="ARBA00022771"/>
    </source>
</evidence>
<protein>
    <submittedName>
        <fullName evidence="12">TATA box-binding protein-associated factor RNA polymerase I subunit B</fullName>
    </submittedName>
</protein>
<name>A0A183HJ54_9BILA</name>
<dbReference type="GO" id="GO:0005668">
    <property type="term" value="C:RNA polymerase transcription factor SL1 complex"/>
    <property type="evidence" value="ECO:0007669"/>
    <property type="project" value="TreeGrafter"/>
</dbReference>
<dbReference type="InterPro" id="IPR033599">
    <property type="entry name" value="TAF1B/Rrn7"/>
</dbReference>
<proteinExistence type="inferred from homology"/>
<evidence type="ECO:0000313" key="10">
    <source>
        <dbReference type="EMBL" id="VDO51342.1"/>
    </source>
</evidence>
<keyword evidence="6" id="KW-0805">Transcription regulation</keyword>
<reference evidence="12" key="1">
    <citation type="submission" date="2016-06" db="UniProtKB">
        <authorList>
            <consortium name="WormBaseParasite"/>
        </authorList>
    </citation>
    <scope>IDENTIFICATION</scope>
</reference>
<keyword evidence="3" id="KW-0479">Metal-binding</keyword>
<dbReference type="STRING" id="387005.A0A183HJ54"/>
<dbReference type="AlphaFoldDB" id="A0A183HJ54"/>
<dbReference type="GO" id="GO:0008270">
    <property type="term" value="F:zinc ion binding"/>
    <property type="evidence" value="ECO:0007669"/>
    <property type="project" value="UniProtKB-KW"/>
</dbReference>